<sequence>MSVTIPTIEISSVPLPQFIPRSRREEITRDTANARNLELQRSVAPIQQAFFRPEPSTSAFGPKLEVRYNDQKGLASRNKPPTSVPAPSFDPAGPKLVGNVFFDQYAPEYDPRNVVRELRGSVKDDKSSRGEDESKRILSRGFSSRYVPQGFAEQEQLNSLEAFEQLRPKIDDLSKQYRSYE</sequence>
<proteinExistence type="predicted"/>
<accession>A0A6C0DJM5</accession>
<feature type="region of interest" description="Disordered" evidence="1">
    <location>
        <begin position="120"/>
        <end position="139"/>
    </location>
</feature>
<name>A0A6C0DJM5_9ZZZZ</name>
<feature type="region of interest" description="Disordered" evidence="1">
    <location>
        <begin position="71"/>
        <end position="90"/>
    </location>
</feature>
<evidence type="ECO:0000313" key="2">
    <source>
        <dbReference type="EMBL" id="QHT16717.1"/>
    </source>
</evidence>
<dbReference type="EMBL" id="MN739626">
    <property type="protein sequence ID" value="QHT16717.1"/>
    <property type="molecule type" value="Genomic_DNA"/>
</dbReference>
<feature type="compositionally biased region" description="Basic and acidic residues" evidence="1">
    <location>
        <begin position="120"/>
        <end position="136"/>
    </location>
</feature>
<dbReference type="AlphaFoldDB" id="A0A6C0DJM5"/>
<evidence type="ECO:0000256" key="1">
    <source>
        <dbReference type="SAM" id="MobiDB-lite"/>
    </source>
</evidence>
<protein>
    <submittedName>
        <fullName evidence="2">Uncharacterized protein</fullName>
    </submittedName>
</protein>
<organism evidence="2">
    <name type="scientific">viral metagenome</name>
    <dbReference type="NCBI Taxonomy" id="1070528"/>
    <lineage>
        <taxon>unclassified sequences</taxon>
        <taxon>metagenomes</taxon>
        <taxon>organismal metagenomes</taxon>
    </lineage>
</organism>
<reference evidence="2" key="1">
    <citation type="journal article" date="2020" name="Nature">
        <title>Giant virus diversity and host interactions through global metagenomics.</title>
        <authorList>
            <person name="Schulz F."/>
            <person name="Roux S."/>
            <person name="Paez-Espino D."/>
            <person name="Jungbluth S."/>
            <person name="Walsh D.A."/>
            <person name="Denef V.J."/>
            <person name="McMahon K.D."/>
            <person name="Konstantinidis K.T."/>
            <person name="Eloe-Fadrosh E.A."/>
            <person name="Kyrpides N.C."/>
            <person name="Woyke T."/>
        </authorList>
    </citation>
    <scope>NUCLEOTIDE SEQUENCE</scope>
    <source>
        <strain evidence="2">GVMAG-M-3300023174-189</strain>
    </source>
</reference>